<accession>A0A6J7CG26</accession>
<name>A0A6J7CG26_9ZZZZ</name>
<evidence type="ECO:0000256" key="1">
    <source>
        <dbReference type="SAM" id="MobiDB-lite"/>
    </source>
</evidence>
<sequence>MVIPGARIVNIVVIKLTPPKIVPRPPIASPTNQRSAPMPGEYSAFESGA</sequence>
<dbReference type="EMBL" id="CAFBLG010000005">
    <property type="protein sequence ID" value="CAB4855884.1"/>
    <property type="molecule type" value="Genomic_DNA"/>
</dbReference>
<organism evidence="2">
    <name type="scientific">freshwater metagenome</name>
    <dbReference type="NCBI Taxonomy" id="449393"/>
    <lineage>
        <taxon>unclassified sequences</taxon>
        <taxon>metagenomes</taxon>
        <taxon>ecological metagenomes</taxon>
    </lineage>
</organism>
<protein>
    <submittedName>
        <fullName evidence="2">Unannotated protein</fullName>
    </submittedName>
</protein>
<proteinExistence type="predicted"/>
<reference evidence="2" key="1">
    <citation type="submission" date="2020-05" db="EMBL/GenBank/DDBJ databases">
        <authorList>
            <person name="Chiriac C."/>
            <person name="Salcher M."/>
            <person name="Ghai R."/>
            <person name="Kavagutti S V."/>
        </authorList>
    </citation>
    <scope>NUCLEOTIDE SEQUENCE</scope>
</reference>
<evidence type="ECO:0000313" key="2">
    <source>
        <dbReference type="EMBL" id="CAB4855884.1"/>
    </source>
</evidence>
<feature type="region of interest" description="Disordered" evidence="1">
    <location>
        <begin position="23"/>
        <end position="49"/>
    </location>
</feature>
<dbReference type="AlphaFoldDB" id="A0A6J7CG26"/>
<gene>
    <name evidence="2" type="ORF">UFOPK3295_00115</name>
</gene>